<sequence length="80" mass="10029">MTRQQKKTTVIIQETMAERIRFLEDELYNRAYKEIEEQEVQIERLKSICMSQQELIMDYEWERMNRAAMIKKYNRRMFSR</sequence>
<name>A0ABT9YPS1_9STRE</name>
<gene>
    <name evidence="2" type="ORF">J2S23_000538</name>
</gene>
<proteinExistence type="predicted"/>
<dbReference type="RefSeq" id="WP_307121228.1">
    <property type="nucleotide sequence ID" value="NZ_JAUSTM010000004.1"/>
</dbReference>
<accession>A0ABT9YPS1</accession>
<dbReference type="EMBL" id="JAUSTM010000004">
    <property type="protein sequence ID" value="MDQ0222001.1"/>
    <property type="molecule type" value="Genomic_DNA"/>
</dbReference>
<feature type="coiled-coil region" evidence="1">
    <location>
        <begin position="28"/>
        <end position="55"/>
    </location>
</feature>
<organism evidence="2 3">
    <name type="scientific">Streptococcus moroccensis</name>
    <dbReference type="NCBI Taxonomy" id="1451356"/>
    <lineage>
        <taxon>Bacteria</taxon>
        <taxon>Bacillati</taxon>
        <taxon>Bacillota</taxon>
        <taxon>Bacilli</taxon>
        <taxon>Lactobacillales</taxon>
        <taxon>Streptococcaceae</taxon>
        <taxon>Streptococcus</taxon>
    </lineage>
</organism>
<evidence type="ECO:0008006" key="4">
    <source>
        <dbReference type="Google" id="ProtNLM"/>
    </source>
</evidence>
<evidence type="ECO:0000256" key="1">
    <source>
        <dbReference type="SAM" id="Coils"/>
    </source>
</evidence>
<keyword evidence="3" id="KW-1185">Reference proteome</keyword>
<keyword evidence="1" id="KW-0175">Coiled coil</keyword>
<protein>
    <recommendedName>
        <fullName evidence="4">Phage protein</fullName>
    </recommendedName>
</protein>
<comment type="caution">
    <text evidence="2">The sequence shown here is derived from an EMBL/GenBank/DDBJ whole genome shotgun (WGS) entry which is preliminary data.</text>
</comment>
<evidence type="ECO:0000313" key="2">
    <source>
        <dbReference type="EMBL" id="MDQ0222001.1"/>
    </source>
</evidence>
<reference evidence="2 3" key="1">
    <citation type="submission" date="2023-07" db="EMBL/GenBank/DDBJ databases">
        <title>Genomic Encyclopedia of Type Strains, Phase IV (KMG-IV): sequencing the most valuable type-strain genomes for metagenomic binning, comparative biology and taxonomic classification.</title>
        <authorList>
            <person name="Goeker M."/>
        </authorList>
    </citation>
    <scope>NUCLEOTIDE SEQUENCE [LARGE SCALE GENOMIC DNA]</scope>
    <source>
        <strain evidence="2 3">DSM 105143</strain>
    </source>
</reference>
<evidence type="ECO:0000313" key="3">
    <source>
        <dbReference type="Proteomes" id="UP001223079"/>
    </source>
</evidence>
<dbReference type="Proteomes" id="UP001223079">
    <property type="component" value="Unassembled WGS sequence"/>
</dbReference>